<evidence type="ECO:0000259" key="1">
    <source>
        <dbReference type="Pfam" id="PF07603"/>
    </source>
</evidence>
<proteinExistence type="predicted"/>
<protein>
    <recommendedName>
        <fullName evidence="1">Lcl C-terminal domain-containing protein</fullName>
    </recommendedName>
</protein>
<dbReference type="Proteomes" id="UP000236655">
    <property type="component" value="Chromosome"/>
</dbReference>
<reference evidence="3" key="1">
    <citation type="submission" date="2017-11" db="EMBL/GenBank/DDBJ databases">
        <authorList>
            <person name="Chan K.G."/>
            <person name="Lee L.S."/>
        </authorList>
    </citation>
    <scope>NUCLEOTIDE SEQUENCE [LARGE SCALE GENOMIC DNA]</scope>
    <source>
        <strain evidence="3">DSM 100970</strain>
    </source>
</reference>
<sequence>MTYTNSTVTAQAAGNISIAYDYNNGIAATPVTVGVNYKVTQSTANLSLSPSTMNYASIPNNATSTSAAGSLFTLSNSGEVAASNLTFNITGTNSGLFSVIAGGSCLSGGTLEASPATCTIATQFGPAANDVTTGAKIASFAVSYTPYTGGATQSSNTATLNGSVTAAPSATYTSAITGASFIDGDGSSIDQYIGYINTNYTLDVTYTNDSVIDASGFTTSYTPPAGWTLSTHGCNDVAMAATNGTCTDTYTLNSADAGSHNLLLQNVTASWTDSSGTYTNQPMGGTEEYVNLTPPPAPPAITISNLQGDATNVMGISPITFTATISGSGTSTLTATLANSVTGTIVSDPSPCALDTSGTTNCTFSIIPWYTGFDNSTVGLPSYDPYTPNETEILLSATNGATISGTGVSSNSISYIITTPYIYLPAPQEGIASDTNTGITWGSGGTVSTRFEAGTAENGSACPSGQEVRVDNLTGLMWVQAPSSTTYTWASAQTSPAIPATYCGYTDWRLPTETELLSLVNYAAPNGDLAAWLIAQGFTNIQADYYWSSTPMSDNISVWILNLADGSNGTLPKNLAGGAYVWPVRSR</sequence>
<name>A0A2I7N468_9NEIS</name>
<dbReference type="Pfam" id="PF07603">
    <property type="entry name" value="Lcl_C"/>
    <property type="match status" value="1"/>
</dbReference>
<organism evidence="2 3">
    <name type="scientific">Aquella oligotrophica</name>
    <dbReference type="NCBI Taxonomy" id="2067065"/>
    <lineage>
        <taxon>Bacteria</taxon>
        <taxon>Pseudomonadati</taxon>
        <taxon>Pseudomonadota</taxon>
        <taxon>Betaproteobacteria</taxon>
        <taxon>Neisseriales</taxon>
        <taxon>Neisseriaceae</taxon>
        <taxon>Aquella</taxon>
    </lineage>
</organism>
<evidence type="ECO:0000313" key="3">
    <source>
        <dbReference type="Proteomes" id="UP000236655"/>
    </source>
</evidence>
<feature type="domain" description="Lcl C-terminal" evidence="1">
    <location>
        <begin position="470"/>
        <end position="585"/>
    </location>
</feature>
<dbReference type="EMBL" id="CP024847">
    <property type="protein sequence ID" value="AUR51267.1"/>
    <property type="molecule type" value="Genomic_DNA"/>
</dbReference>
<dbReference type="InterPro" id="IPR011460">
    <property type="entry name" value="Lcl_C"/>
</dbReference>
<gene>
    <name evidence="2" type="ORF">CUN60_02780</name>
</gene>
<dbReference type="KEGG" id="nba:CUN60_02780"/>
<keyword evidence="3" id="KW-1185">Reference proteome</keyword>
<accession>A0A2I7N468</accession>
<dbReference type="AlphaFoldDB" id="A0A2I7N468"/>
<evidence type="ECO:0000313" key="2">
    <source>
        <dbReference type="EMBL" id="AUR51267.1"/>
    </source>
</evidence>